<dbReference type="GO" id="GO:0008033">
    <property type="term" value="P:tRNA processing"/>
    <property type="evidence" value="ECO:0007669"/>
    <property type="project" value="UniProtKB-KW"/>
</dbReference>
<dbReference type="Proteomes" id="UP001152798">
    <property type="component" value="Chromosome 1"/>
</dbReference>
<evidence type="ECO:0000256" key="3">
    <source>
        <dbReference type="ARBA" id="ARBA00022694"/>
    </source>
</evidence>
<keyword evidence="3" id="KW-0819">tRNA processing</keyword>
<evidence type="ECO:0000256" key="1">
    <source>
        <dbReference type="ARBA" id="ARBA00004123"/>
    </source>
</evidence>
<comment type="subcellular location">
    <subcellularLocation>
        <location evidence="1">Nucleus</location>
    </subcellularLocation>
</comment>
<dbReference type="InterPro" id="IPR016195">
    <property type="entry name" value="Pol/histidinol_Pase-like"/>
</dbReference>
<proteinExistence type="inferred from homology"/>
<evidence type="ECO:0000313" key="4">
    <source>
        <dbReference type="EMBL" id="CAH1388694.1"/>
    </source>
</evidence>
<dbReference type="EMBL" id="OV725077">
    <property type="protein sequence ID" value="CAH1388694.1"/>
    <property type="molecule type" value="Genomic_DNA"/>
</dbReference>
<sequence>MDFSGFFDLNVLPNGSNIEKLSKIWFERGYRTIAINQILNLSAGLSNKTKKGEKQDICIPKPLDCKLPPDLAGKINILNRLTIKISEVSHFSKVFQAKSSAVKQYHLVAVIPDNIPCLKQAINTNEVDIIAVDCRSKPQWSLTKKHYNLLIEQHKYFEICYSPAIRDSTTFNNTIFMSQLLNTIGKSKNVILSSETSDTSILRTPYEVIYLSLIFGLNENKARYCLTSEPSNVICRALKRQIGKSSFTIEHV</sequence>
<dbReference type="PANTHER" id="PTHR13031:SF0">
    <property type="entry name" value="RIBONUCLEASE P PROTEIN SUBUNIT P30"/>
    <property type="match status" value="1"/>
</dbReference>
<dbReference type="AlphaFoldDB" id="A0A9P0GUU0"/>
<dbReference type="PANTHER" id="PTHR13031">
    <property type="entry name" value="RIBONUCLEASE P SUBUNIT P30"/>
    <property type="match status" value="1"/>
</dbReference>
<organism evidence="4 5">
    <name type="scientific">Nezara viridula</name>
    <name type="common">Southern green stink bug</name>
    <name type="synonym">Cimex viridulus</name>
    <dbReference type="NCBI Taxonomy" id="85310"/>
    <lineage>
        <taxon>Eukaryota</taxon>
        <taxon>Metazoa</taxon>
        <taxon>Ecdysozoa</taxon>
        <taxon>Arthropoda</taxon>
        <taxon>Hexapoda</taxon>
        <taxon>Insecta</taxon>
        <taxon>Pterygota</taxon>
        <taxon>Neoptera</taxon>
        <taxon>Paraneoptera</taxon>
        <taxon>Hemiptera</taxon>
        <taxon>Heteroptera</taxon>
        <taxon>Panheteroptera</taxon>
        <taxon>Pentatomomorpha</taxon>
        <taxon>Pentatomoidea</taxon>
        <taxon>Pentatomidae</taxon>
        <taxon>Pentatominae</taxon>
        <taxon>Nezara</taxon>
    </lineage>
</organism>
<protein>
    <submittedName>
        <fullName evidence="4">Uncharacterized protein</fullName>
    </submittedName>
</protein>
<reference evidence="4" key="1">
    <citation type="submission" date="2022-01" db="EMBL/GenBank/DDBJ databases">
        <authorList>
            <person name="King R."/>
        </authorList>
    </citation>
    <scope>NUCLEOTIDE SEQUENCE</scope>
</reference>
<gene>
    <name evidence="4" type="ORF">NEZAVI_LOCUS258</name>
</gene>
<comment type="similarity">
    <text evidence="2">Belongs to the eukaryotic/archaeal RNase P protein component 3 family.</text>
</comment>
<evidence type="ECO:0000313" key="5">
    <source>
        <dbReference type="Proteomes" id="UP001152798"/>
    </source>
</evidence>
<dbReference type="InterPro" id="IPR002738">
    <property type="entry name" value="RNase_P_p30"/>
</dbReference>
<dbReference type="SUPFAM" id="SSF89550">
    <property type="entry name" value="PHP domain-like"/>
    <property type="match status" value="1"/>
</dbReference>
<dbReference type="GO" id="GO:0005655">
    <property type="term" value="C:nucleolar ribonuclease P complex"/>
    <property type="evidence" value="ECO:0007669"/>
    <property type="project" value="TreeGrafter"/>
</dbReference>
<accession>A0A9P0GUU0</accession>
<dbReference type="OrthoDB" id="17948at2759"/>
<dbReference type="GO" id="GO:0003723">
    <property type="term" value="F:RNA binding"/>
    <property type="evidence" value="ECO:0007669"/>
    <property type="project" value="TreeGrafter"/>
</dbReference>
<evidence type="ECO:0000256" key="2">
    <source>
        <dbReference type="ARBA" id="ARBA00007331"/>
    </source>
</evidence>
<keyword evidence="5" id="KW-1185">Reference proteome</keyword>
<dbReference type="Pfam" id="PF01876">
    <property type="entry name" value="RNase_P_p30"/>
    <property type="match status" value="1"/>
</dbReference>
<name>A0A9P0GUU0_NEZVI</name>
<dbReference type="Gene3D" id="3.20.20.140">
    <property type="entry name" value="Metal-dependent hydrolases"/>
    <property type="match status" value="1"/>
</dbReference>